<evidence type="ECO:0000313" key="3">
    <source>
        <dbReference type="Proteomes" id="UP000615446"/>
    </source>
</evidence>
<feature type="region of interest" description="Disordered" evidence="1">
    <location>
        <begin position="144"/>
        <end position="174"/>
    </location>
</feature>
<sequence>MSVELQYYSVNKFDLELALSEAVDRVFYEELDHIFPKIIRNTSNEKYFKEYILKRLPDHNWSTLKEEQNNSYGPRKTVYFLEMFGFVMALSRRLLRHSWTYIQASNGDREFSDNSENIVIPQAPEEEMDISFTEEDQSETQLHITNVDQSKTDKKSPPRQSSTQEKGKILERKDKQLDFYGEDEANYIVTEFQPLPTSMAVRDILIYDIPAK</sequence>
<dbReference type="EMBL" id="BLAL01000086">
    <property type="protein sequence ID" value="GES84773.1"/>
    <property type="molecule type" value="Genomic_DNA"/>
</dbReference>
<reference evidence="2" key="1">
    <citation type="submission" date="2019-10" db="EMBL/GenBank/DDBJ databases">
        <title>Conservation and host-specific expression of non-tandemly repeated heterogenous ribosome RNA gene in arbuscular mycorrhizal fungi.</title>
        <authorList>
            <person name="Maeda T."/>
            <person name="Kobayashi Y."/>
            <person name="Nakagawa T."/>
            <person name="Ezawa T."/>
            <person name="Yamaguchi K."/>
            <person name="Bino T."/>
            <person name="Nishimoto Y."/>
            <person name="Shigenobu S."/>
            <person name="Kawaguchi M."/>
        </authorList>
    </citation>
    <scope>NUCLEOTIDE SEQUENCE</scope>
    <source>
        <strain evidence="2">HR1</strain>
    </source>
</reference>
<accession>A0A8H3LAC7</accession>
<gene>
    <name evidence="2" type="ORF">RCL2_001186700</name>
</gene>
<feature type="compositionally biased region" description="Basic and acidic residues" evidence="1">
    <location>
        <begin position="165"/>
        <end position="174"/>
    </location>
</feature>
<evidence type="ECO:0000256" key="1">
    <source>
        <dbReference type="SAM" id="MobiDB-lite"/>
    </source>
</evidence>
<dbReference type="AlphaFoldDB" id="A0A8H3LAC7"/>
<evidence type="ECO:0000313" key="2">
    <source>
        <dbReference type="EMBL" id="GES84773.1"/>
    </source>
</evidence>
<organism evidence="2 3">
    <name type="scientific">Rhizophagus clarus</name>
    <dbReference type="NCBI Taxonomy" id="94130"/>
    <lineage>
        <taxon>Eukaryota</taxon>
        <taxon>Fungi</taxon>
        <taxon>Fungi incertae sedis</taxon>
        <taxon>Mucoromycota</taxon>
        <taxon>Glomeromycotina</taxon>
        <taxon>Glomeromycetes</taxon>
        <taxon>Glomerales</taxon>
        <taxon>Glomeraceae</taxon>
        <taxon>Rhizophagus</taxon>
    </lineage>
</organism>
<proteinExistence type="predicted"/>
<name>A0A8H3LAC7_9GLOM</name>
<protein>
    <submittedName>
        <fullName evidence="2">Uncharacterized protein</fullName>
    </submittedName>
</protein>
<dbReference type="Proteomes" id="UP000615446">
    <property type="component" value="Unassembled WGS sequence"/>
</dbReference>
<comment type="caution">
    <text evidence="2">The sequence shown here is derived from an EMBL/GenBank/DDBJ whole genome shotgun (WGS) entry which is preliminary data.</text>
</comment>